<name>A0A839SUM9_9PROT</name>
<dbReference type="GO" id="GO:0016740">
    <property type="term" value="F:transferase activity"/>
    <property type="evidence" value="ECO:0007669"/>
    <property type="project" value="UniProtKB-KW"/>
</dbReference>
<dbReference type="PANTHER" id="PTHR11895:SF7">
    <property type="entry name" value="GLUTAMYL-TRNA(GLN) AMIDOTRANSFERASE SUBUNIT A, MITOCHONDRIAL"/>
    <property type="match status" value="1"/>
</dbReference>
<comment type="caution">
    <text evidence="4">The sequence shown here is derived from an EMBL/GenBank/DDBJ whole genome shotgun (WGS) entry which is preliminary data.</text>
</comment>
<evidence type="ECO:0000259" key="3">
    <source>
        <dbReference type="Pfam" id="PF01425"/>
    </source>
</evidence>
<dbReference type="InterPro" id="IPR000120">
    <property type="entry name" value="Amidase"/>
</dbReference>
<dbReference type="Pfam" id="PF01425">
    <property type="entry name" value="Amidase"/>
    <property type="match status" value="1"/>
</dbReference>
<dbReference type="Proteomes" id="UP000581135">
    <property type="component" value="Unassembled WGS sequence"/>
</dbReference>
<feature type="region of interest" description="Disordered" evidence="2">
    <location>
        <begin position="151"/>
        <end position="172"/>
    </location>
</feature>
<accession>A0A839SUM9</accession>
<organism evidence="4 5">
    <name type="scientific">Limibacillus halophilus</name>
    <dbReference type="NCBI Taxonomy" id="1579333"/>
    <lineage>
        <taxon>Bacteria</taxon>
        <taxon>Pseudomonadati</taxon>
        <taxon>Pseudomonadota</taxon>
        <taxon>Alphaproteobacteria</taxon>
        <taxon>Rhodospirillales</taxon>
        <taxon>Rhodovibrionaceae</taxon>
        <taxon>Limibacillus</taxon>
    </lineage>
</organism>
<evidence type="ECO:0000313" key="5">
    <source>
        <dbReference type="Proteomes" id="UP000581135"/>
    </source>
</evidence>
<evidence type="ECO:0000256" key="2">
    <source>
        <dbReference type="SAM" id="MobiDB-lite"/>
    </source>
</evidence>
<dbReference type="AlphaFoldDB" id="A0A839SUM9"/>
<dbReference type="PANTHER" id="PTHR11895">
    <property type="entry name" value="TRANSAMIDASE"/>
    <property type="match status" value="1"/>
</dbReference>
<protein>
    <submittedName>
        <fullName evidence="4">Asp-tRNA(Asn)/Glu-tRNA(Gln) amidotransferase A subunit family amidase</fullName>
    </submittedName>
</protein>
<dbReference type="InterPro" id="IPR036928">
    <property type="entry name" value="AS_sf"/>
</dbReference>
<dbReference type="Gene3D" id="3.90.1300.10">
    <property type="entry name" value="Amidase signature (AS) domain"/>
    <property type="match status" value="1"/>
</dbReference>
<feature type="domain" description="Amidase" evidence="3">
    <location>
        <begin position="45"/>
        <end position="450"/>
    </location>
</feature>
<dbReference type="RefSeq" id="WP_183416255.1">
    <property type="nucleotide sequence ID" value="NZ_JACHXA010000004.1"/>
</dbReference>
<evidence type="ECO:0000256" key="1">
    <source>
        <dbReference type="ARBA" id="ARBA00009199"/>
    </source>
</evidence>
<dbReference type="EMBL" id="JACHXA010000004">
    <property type="protein sequence ID" value="MBB3065424.1"/>
    <property type="molecule type" value="Genomic_DNA"/>
</dbReference>
<keyword evidence="4" id="KW-0808">Transferase</keyword>
<keyword evidence="5" id="KW-1185">Reference proteome</keyword>
<sequence length="471" mass="49892">MTENSSATSKTIGSSAKSSAKEALLGLSAGDAAAQLRDGSLKATELAEAYLARIQAVDPDVQAWAHLDVGFVLRQAEAADKRKQHGLPLGPLHGLPVALKDNIDTRDLPTENGTVLQSGRRPFEDATLVSVLKAAGAIVLGKTVSTELAVFGPGKTRNPHNADHTPGGSSSGSAAAVAAYMAPLAIGTQTNGSVVRPASYCGVYGYKPSFGLISRKGVLPGSGHFDTVGVFGRSVEDCALLGQTLMQFDAADPAMTAQAPPPLLRVASEAPPVTPRLAFVPSPFWDRAEDYTKEAFEELAALLGDTSVQVELGDAYGEADLHHRRIMVADLAKNLNPFYEKGRDQLTQTLRDMIEEGHKVTALDYNRGLDRRKALRNGLDELFENFDAILTPATPGQAPNGLGKTGDPIFSTLWTFCGLPCITLPLLQGPDGLPLGVQLVASRGDDARLLRVARWLAKTVDAAVTDNEKPE</sequence>
<dbReference type="InterPro" id="IPR023631">
    <property type="entry name" value="Amidase_dom"/>
</dbReference>
<comment type="similarity">
    <text evidence="1">Belongs to the amidase family.</text>
</comment>
<reference evidence="4 5" key="1">
    <citation type="submission" date="2020-08" db="EMBL/GenBank/DDBJ databases">
        <title>Genomic Encyclopedia of Type Strains, Phase III (KMG-III): the genomes of soil and plant-associated and newly described type strains.</title>
        <authorList>
            <person name="Whitman W."/>
        </authorList>
    </citation>
    <scope>NUCLEOTIDE SEQUENCE [LARGE SCALE GENOMIC DNA]</scope>
    <source>
        <strain evidence="4 5">CECT 8803</strain>
    </source>
</reference>
<proteinExistence type="inferred from homology"/>
<evidence type="ECO:0000313" key="4">
    <source>
        <dbReference type="EMBL" id="MBB3065424.1"/>
    </source>
</evidence>
<gene>
    <name evidence="4" type="ORF">FHR98_001711</name>
</gene>
<dbReference type="SUPFAM" id="SSF75304">
    <property type="entry name" value="Amidase signature (AS) enzymes"/>
    <property type="match status" value="1"/>
</dbReference>